<dbReference type="Pfam" id="PF00072">
    <property type="entry name" value="Response_reg"/>
    <property type="match status" value="1"/>
</dbReference>
<dbReference type="PANTHER" id="PTHR44591">
    <property type="entry name" value="STRESS RESPONSE REGULATOR PROTEIN 1"/>
    <property type="match status" value="1"/>
</dbReference>
<sequence>MPGVTQPVVPPQVLIVEDDPDVRGAMAEALHDEGFEVSMAINAVEALRVLAALESACLVLLDWEIPRVDGRGLLERLRADERFAGTRVVVMTAEAGPLPTGAAGVLRKPVRLEMLLDAARRHCPPDSAAVKTPA</sequence>
<accession>A0A250K509</accession>
<gene>
    <name evidence="4" type="ORF">MYMAC_006735</name>
</gene>
<dbReference type="GO" id="GO:0000160">
    <property type="term" value="P:phosphorelay signal transduction system"/>
    <property type="evidence" value="ECO:0007669"/>
    <property type="project" value="InterPro"/>
</dbReference>
<dbReference type="InterPro" id="IPR011006">
    <property type="entry name" value="CheY-like_superfamily"/>
</dbReference>
<dbReference type="Proteomes" id="UP000217343">
    <property type="component" value="Chromosome"/>
</dbReference>
<dbReference type="Gene3D" id="3.40.50.2300">
    <property type="match status" value="1"/>
</dbReference>
<proteinExistence type="predicted"/>
<dbReference type="SUPFAM" id="SSF52172">
    <property type="entry name" value="CheY-like"/>
    <property type="match status" value="1"/>
</dbReference>
<organism evidence="4 5">
    <name type="scientific">Corallococcus macrosporus DSM 14697</name>
    <dbReference type="NCBI Taxonomy" id="1189310"/>
    <lineage>
        <taxon>Bacteria</taxon>
        <taxon>Pseudomonadati</taxon>
        <taxon>Myxococcota</taxon>
        <taxon>Myxococcia</taxon>
        <taxon>Myxococcales</taxon>
        <taxon>Cystobacterineae</taxon>
        <taxon>Myxococcaceae</taxon>
        <taxon>Corallococcus</taxon>
    </lineage>
</organism>
<dbReference type="RefSeq" id="WP_095961078.1">
    <property type="nucleotide sequence ID" value="NZ_CP022203.1"/>
</dbReference>
<dbReference type="PANTHER" id="PTHR44591:SF23">
    <property type="entry name" value="CHEY SUBFAMILY"/>
    <property type="match status" value="1"/>
</dbReference>
<dbReference type="EMBL" id="CP022203">
    <property type="protein sequence ID" value="ATB51078.1"/>
    <property type="molecule type" value="Genomic_DNA"/>
</dbReference>
<dbReference type="OrthoDB" id="5383090at2"/>
<evidence type="ECO:0000313" key="5">
    <source>
        <dbReference type="Proteomes" id="UP000217343"/>
    </source>
</evidence>
<feature type="domain" description="Response regulatory" evidence="3">
    <location>
        <begin position="12"/>
        <end position="123"/>
    </location>
</feature>
<feature type="modified residue" description="4-aspartylphosphate" evidence="2">
    <location>
        <position position="62"/>
    </location>
</feature>
<dbReference type="CDD" id="cd00156">
    <property type="entry name" value="REC"/>
    <property type="match status" value="1"/>
</dbReference>
<evidence type="ECO:0000313" key="4">
    <source>
        <dbReference type="EMBL" id="ATB51078.1"/>
    </source>
</evidence>
<dbReference type="PROSITE" id="PS50110">
    <property type="entry name" value="RESPONSE_REGULATORY"/>
    <property type="match status" value="1"/>
</dbReference>
<keyword evidence="5" id="KW-1185">Reference proteome</keyword>
<dbReference type="SMART" id="SM00448">
    <property type="entry name" value="REC"/>
    <property type="match status" value="1"/>
</dbReference>
<dbReference type="KEGG" id="mmas:MYMAC_006735"/>
<name>A0A250K509_9BACT</name>
<protein>
    <submittedName>
        <fullName evidence="4">Transcriptional regulator</fullName>
    </submittedName>
</protein>
<reference evidence="4 5" key="1">
    <citation type="submission" date="2017-06" db="EMBL/GenBank/DDBJ databases">
        <title>Sequencing and comparative analysis of myxobacterial genomes.</title>
        <authorList>
            <person name="Rupp O."/>
            <person name="Goesmann A."/>
            <person name="Sogaard-Andersen L."/>
        </authorList>
    </citation>
    <scope>NUCLEOTIDE SEQUENCE [LARGE SCALE GENOMIC DNA]</scope>
    <source>
        <strain evidence="4 5">DSM 14697</strain>
    </source>
</reference>
<dbReference type="InterPro" id="IPR050595">
    <property type="entry name" value="Bact_response_regulator"/>
</dbReference>
<keyword evidence="1 2" id="KW-0597">Phosphoprotein</keyword>
<dbReference type="InterPro" id="IPR001789">
    <property type="entry name" value="Sig_transdc_resp-reg_receiver"/>
</dbReference>
<evidence type="ECO:0000259" key="3">
    <source>
        <dbReference type="PROSITE" id="PS50110"/>
    </source>
</evidence>
<evidence type="ECO:0000256" key="1">
    <source>
        <dbReference type="ARBA" id="ARBA00022553"/>
    </source>
</evidence>
<evidence type="ECO:0000256" key="2">
    <source>
        <dbReference type="PROSITE-ProRule" id="PRU00169"/>
    </source>
</evidence>
<dbReference type="AlphaFoldDB" id="A0A250K509"/>